<keyword evidence="2" id="KW-1133">Transmembrane helix</keyword>
<reference evidence="3 4" key="1">
    <citation type="submission" date="2023-09" db="EMBL/GenBank/DDBJ databases">
        <title>Microbacterium fusihabitans sp. nov., Microbacterium phycihabitans sp. nov., and Microbacterium cervinum sp. nov., isolated from dried seaweeds of beach.</title>
        <authorList>
            <person name="Lee S.D."/>
        </authorList>
    </citation>
    <scope>NUCLEOTIDE SEQUENCE [LARGE SCALE GENOMIC DNA]</scope>
    <source>
        <strain evidence="3 4">KSW2-21</strain>
    </source>
</reference>
<feature type="region of interest" description="Disordered" evidence="1">
    <location>
        <begin position="17"/>
        <end position="79"/>
    </location>
</feature>
<dbReference type="RefSeq" id="WP_316002005.1">
    <property type="nucleotide sequence ID" value="NZ_JAWDIU010000007.1"/>
</dbReference>
<proteinExistence type="predicted"/>
<feature type="compositionally biased region" description="Acidic residues" evidence="1">
    <location>
        <begin position="59"/>
        <end position="70"/>
    </location>
</feature>
<dbReference type="Proteomes" id="UP001256673">
    <property type="component" value="Unassembled WGS sequence"/>
</dbReference>
<keyword evidence="4" id="KW-1185">Reference proteome</keyword>
<evidence type="ECO:0000313" key="4">
    <source>
        <dbReference type="Proteomes" id="UP001256673"/>
    </source>
</evidence>
<keyword evidence="2" id="KW-0812">Transmembrane</keyword>
<evidence type="ECO:0000313" key="3">
    <source>
        <dbReference type="EMBL" id="MDU0328394.1"/>
    </source>
</evidence>
<evidence type="ECO:0008006" key="5">
    <source>
        <dbReference type="Google" id="ProtNLM"/>
    </source>
</evidence>
<keyword evidence="2" id="KW-0472">Membrane</keyword>
<evidence type="ECO:0000256" key="1">
    <source>
        <dbReference type="SAM" id="MobiDB-lite"/>
    </source>
</evidence>
<sequence length="235" mass="25282">MLTAAEHEELTVLRARAYGRGADAQPPLTDEHVERLQELEHRARTTARGEAPADRDPDPESDPEPDPDPESELRPANTGRGLSRRRIAILTTAALALGLLAGIVIGTTLPTLRSAADIPELRYAATGEDTFPIPEAMGLLDADTVRYVAFLDDSVIYIGRQPDQPDEVCLAVVQTNTGGNQTTAQCGAADVTAQASDDTWVVIGQPDTTKMNNIVLGRFDARQLSPSVTAYVLRD</sequence>
<protein>
    <recommendedName>
        <fullName evidence="5">Anti-sigma factor</fullName>
    </recommendedName>
</protein>
<dbReference type="EMBL" id="JAWDIU010000007">
    <property type="protein sequence ID" value="MDU0328394.1"/>
    <property type="molecule type" value="Genomic_DNA"/>
</dbReference>
<organism evidence="3 4">
    <name type="scientific">Microbacterium algihabitans</name>
    <dbReference type="NCBI Taxonomy" id="3075992"/>
    <lineage>
        <taxon>Bacteria</taxon>
        <taxon>Bacillati</taxon>
        <taxon>Actinomycetota</taxon>
        <taxon>Actinomycetes</taxon>
        <taxon>Micrococcales</taxon>
        <taxon>Microbacteriaceae</taxon>
        <taxon>Microbacterium</taxon>
    </lineage>
</organism>
<feature type="compositionally biased region" description="Basic and acidic residues" evidence="1">
    <location>
        <begin position="29"/>
        <end position="43"/>
    </location>
</feature>
<gene>
    <name evidence="3" type="ORF">RWH43_16665</name>
</gene>
<comment type="caution">
    <text evidence="3">The sequence shown here is derived from an EMBL/GenBank/DDBJ whole genome shotgun (WGS) entry which is preliminary data.</text>
</comment>
<accession>A0ABU3RZY5</accession>
<evidence type="ECO:0000256" key="2">
    <source>
        <dbReference type="SAM" id="Phobius"/>
    </source>
</evidence>
<name>A0ABU3RZY5_9MICO</name>
<feature type="transmembrane region" description="Helical" evidence="2">
    <location>
        <begin position="87"/>
        <end position="109"/>
    </location>
</feature>